<dbReference type="RefSeq" id="WP_307070117.1">
    <property type="nucleotide sequence ID" value="NZ_JAUSUP010000020.1"/>
</dbReference>
<sequence>MSNFDTNLTWAFGAAMAFITSPIGLIVIAIGLLIAAGVALYQNWDVVSAKAMEIWGGIRDFFVGLGEKIGEVVGKMKDRFVDAFGKMKDGVRAPINAILGMGNGLISGFEKIINGIANAVNKIPSMDIPGIGKIGVPDIPTVSLPRIPELAQGGITTGATLAMIGEGAEQEAVLPLSKLDQFINRDDKGGGDTTNNDSDQVVFHYNAEVHVHGGADANEVREAMEMSQRDFERKMRKWLQNQRRVNLGN</sequence>
<dbReference type="EMBL" id="JAUSUP010000020">
    <property type="protein sequence ID" value="MDQ0353036.1"/>
    <property type="molecule type" value="Genomic_DNA"/>
</dbReference>
<gene>
    <name evidence="2" type="ORF">J2R98_002897</name>
</gene>
<keyword evidence="1" id="KW-1133">Transmembrane helix</keyword>
<reference evidence="2 3" key="1">
    <citation type="submission" date="2023-07" db="EMBL/GenBank/DDBJ databases">
        <title>Genomic Encyclopedia of Type Strains, Phase IV (KMG-IV): sequencing the most valuable type-strain genomes for metagenomic binning, comparative biology and taxonomic classification.</title>
        <authorList>
            <person name="Goeker M."/>
        </authorList>
    </citation>
    <scope>NUCLEOTIDE SEQUENCE [LARGE SCALE GENOMIC DNA]</scope>
    <source>
        <strain evidence="2 3">DSM 15448</strain>
    </source>
</reference>
<organism evidence="2 3">
    <name type="scientific">Alkalibacillus filiformis</name>
    <dbReference type="NCBI Taxonomy" id="200990"/>
    <lineage>
        <taxon>Bacteria</taxon>
        <taxon>Bacillati</taxon>
        <taxon>Bacillota</taxon>
        <taxon>Bacilli</taxon>
        <taxon>Bacillales</taxon>
        <taxon>Bacillaceae</taxon>
        <taxon>Alkalibacillus</taxon>
    </lineage>
</organism>
<feature type="transmembrane region" description="Helical" evidence="1">
    <location>
        <begin position="12"/>
        <end position="41"/>
    </location>
</feature>
<comment type="caution">
    <text evidence="2">The sequence shown here is derived from an EMBL/GenBank/DDBJ whole genome shotgun (WGS) entry which is preliminary data.</text>
</comment>
<name>A0ABU0DXP7_9BACI</name>
<accession>A0ABU0DXP7</accession>
<proteinExistence type="predicted"/>
<keyword evidence="1" id="KW-0812">Transmembrane</keyword>
<keyword evidence="3" id="KW-1185">Reference proteome</keyword>
<dbReference type="Proteomes" id="UP001236723">
    <property type="component" value="Unassembled WGS sequence"/>
</dbReference>
<keyword evidence="1" id="KW-0472">Membrane</keyword>
<protein>
    <submittedName>
        <fullName evidence="2">Phage-related protein</fullName>
    </submittedName>
</protein>
<evidence type="ECO:0000313" key="3">
    <source>
        <dbReference type="Proteomes" id="UP001236723"/>
    </source>
</evidence>
<evidence type="ECO:0000313" key="2">
    <source>
        <dbReference type="EMBL" id="MDQ0353036.1"/>
    </source>
</evidence>
<evidence type="ECO:0000256" key="1">
    <source>
        <dbReference type="SAM" id="Phobius"/>
    </source>
</evidence>